<dbReference type="PANTHER" id="PTHR34216">
    <property type="match status" value="1"/>
</dbReference>
<evidence type="ECO:0000256" key="2">
    <source>
        <dbReference type="ARBA" id="ARBA00004613"/>
    </source>
</evidence>
<dbReference type="EMBL" id="CP042345">
    <property type="protein sequence ID" value="QEA17212.1"/>
    <property type="molecule type" value="Genomic_DNA"/>
</dbReference>
<dbReference type="GO" id="GO:0005576">
    <property type="term" value="C:extracellular region"/>
    <property type="evidence" value="ECO:0007669"/>
    <property type="project" value="UniProtKB-SubCell"/>
</dbReference>
<name>A0A5B8S8I3_9SPHN</name>
<proteinExistence type="inferred from homology"/>
<dbReference type="CDD" id="cd10918">
    <property type="entry name" value="CE4_NodB_like_5s_6s"/>
    <property type="match status" value="1"/>
</dbReference>
<evidence type="ECO:0000256" key="3">
    <source>
        <dbReference type="ARBA" id="ARBA00010973"/>
    </source>
</evidence>
<accession>A0A5B8S8I3</accession>
<reference evidence="8 9" key="1">
    <citation type="journal article" date="2013" name="J. Microbiol. Biotechnol.">
        <title>Novosphingobium ginsenosidimutans sp. nov., with the ability to convert ginsenoside.</title>
        <authorList>
            <person name="Kim J.K."/>
            <person name="He D."/>
            <person name="Liu Q.M."/>
            <person name="Park H.Y."/>
            <person name="Jung M.S."/>
            <person name="Yoon M.H."/>
            <person name="Kim S.C."/>
            <person name="Im W.T."/>
        </authorList>
    </citation>
    <scope>NUCLEOTIDE SEQUENCE [LARGE SCALE GENOMIC DNA]</scope>
    <source>
        <strain evidence="8 9">FW-6</strain>
    </source>
</reference>
<comment type="similarity">
    <text evidence="3">Belongs to the polysaccharide deacetylase family.</text>
</comment>
<dbReference type="InterPro" id="IPR051398">
    <property type="entry name" value="Polysacch_Deacetylase"/>
</dbReference>
<evidence type="ECO:0000313" key="9">
    <source>
        <dbReference type="Proteomes" id="UP000321172"/>
    </source>
</evidence>
<dbReference type="PANTHER" id="PTHR34216:SF3">
    <property type="entry name" value="POLY-BETA-1,6-N-ACETYL-D-GLUCOSAMINE N-DEACETYLASE"/>
    <property type="match status" value="1"/>
</dbReference>
<dbReference type="PROSITE" id="PS51677">
    <property type="entry name" value="NODB"/>
    <property type="match status" value="1"/>
</dbReference>
<dbReference type="AlphaFoldDB" id="A0A5B8S8I3"/>
<feature type="domain" description="NodB homology" evidence="7">
    <location>
        <begin position="71"/>
        <end position="259"/>
    </location>
</feature>
<dbReference type="SUPFAM" id="SSF88713">
    <property type="entry name" value="Glycoside hydrolase/deacetylase"/>
    <property type="match status" value="1"/>
</dbReference>
<dbReference type="GO" id="GO:0005975">
    <property type="term" value="P:carbohydrate metabolic process"/>
    <property type="evidence" value="ECO:0007669"/>
    <property type="project" value="InterPro"/>
</dbReference>
<dbReference type="InterPro" id="IPR002509">
    <property type="entry name" value="NODB_dom"/>
</dbReference>
<dbReference type="KEGG" id="ngf:FRF71_14310"/>
<keyword evidence="9" id="KW-1185">Reference proteome</keyword>
<sequence>MALHGPLKTSIATAWMAGARLLRVRPALTILYYHAVPDHLRDGFARQMDILAAETDVVFADFEGDVGGDRPMVAITFDDAFTSVARNAVPILAERRLPATVFAPSGWLGQKAGWAMESLHDQAETVMSADQLRAIQSPLLRIGSHSIDHVQMAAVGPEEAARQAAVSRSALEEVCGQKVDEFAFPYGSLNDAAVQAVHGAGYRRAYSVMPERIGSGHAAILRGRTAVEPSDTERLFRLKMHGAFCWMPLASRLKHALRA</sequence>
<evidence type="ECO:0000256" key="4">
    <source>
        <dbReference type="ARBA" id="ARBA00020071"/>
    </source>
</evidence>
<dbReference type="RefSeq" id="WP_147091291.1">
    <property type="nucleotide sequence ID" value="NZ_BAABJD010000002.1"/>
</dbReference>
<keyword evidence="5" id="KW-0732">Signal</keyword>
<evidence type="ECO:0000256" key="5">
    <source>
        <dbReference type="ARBA" id="ARBA00022729"/>
    </source>
</evidence>
<dbReference type="GO" id="GO:0016810">
    <property type="term" value="F:hydrolase activity, acting on carbon-nitrogen (but not peptide) bonds"/>
    <property type="evidence" value="ECO:0007669"/>
    <property type="project" value="InterPro"/>
</dbReference>
<dbReference type="Gene3D" id="3.20.20.370">
    <property type="entry name" value="Glycoside hydrolase/deacetylase"/>
    <property type="match status" value="1"/>
</dbReference>
<evidence type="ECO:0000313" key="8">
    <source>
        <dbReference type="EMBL" id="QEA17212.1"/>
    </source>
</evidence>
<dbReference type="InterPro" id="IPR011330">
    <property type="entry name" value="Glyco_hydro/deAcase_b/a-brl"/>
</dbReference>
<protein>
    <recommendedName>
        <fullName evidence="4">Chitooligosaccharide deacetylase</fullName>
    </recommendedName>
    <alternativeName>
        <fullName evidence="6">Nodulation protein B</fullName>
    </alternativeName>
</protein>
<comment type="function">
    <text evidence="1">Is involved in generating a small heat-stable compound (Nod), an acylated oligomer of N-acetylglucosamine, that stimulates mitosis in various plant protoplasts.</text>
</comment>
<dbReference type="Pfam" id="PF01522">
    <property type="entry name" value="Polysacc_deac_1"/>
    <property type="match status" value="1"/>
</dbReference>
<evidence type="ECO:0000256" key="1">
    <source>
        <dbReference type="ARBA" id="ARBA00003236"/>
    </source>
</evidence>
<evidence type="ECO:0000259" key="7">
    <source>
        <dbReference type="PROSITE" id="PS51677"/>
    </source>
</evidence>
<dbReference type="Proteomes" id="UP000321172">
    <property type="component" value="Chromosome"/>
</dbReference>
<dbReference type="OrthoDB" id="9814639at2"/>
<organism evidence="8 9">
    <name type="scientific">Novosphingobium ginsenosidimutans</name>
    <dbReference type="NCBI Taxonomy" id="1176536"/>
    <lineage>
        <taxon>Bacteria</taxon>
        <taxon>Pseudomonadati</taxon>
        <taxon>Pseudomonadota</taxon>
        <taxon>Alphaproteobacteria</taxon>
        <taxon>Sphingomonadales</taxon>
        <taxon>Sphingomonadaceae</taxon>
        <taxon>Novosphingobium</taxon>
    </lineage>
</organism>
<evidence type="ECO:0000256" key="6">
    <source>
        <dbReference type="ARBA" id="ARBA00032976"/>
    </source>
</evidence>
<comment type="subcellular location">
    <subcellularLocation>
        <location evidence="2">Secreted</location>
    </subcellularLocation>
</comment>
<gene>
    <name evidence="8" type="ORF">FRF71_14310</name>
</gene>